<dbReference type="Proteomes" id="UP000230069">
    <property type="component" value="Unassembled WGS sequence"/>
</dbReference>
<dbReference type="EMBL" id="KZ305044">
    <property type="protein sequence ID" value="PIA39215.1"/>
    <property type="molecule type" value="Genomic_DNA"/>
</dbReference>
<reference evidence="1 2" key="1">
    <citation type="submission" date="2017-09" db="EMBL/GenBank/DDBJ databases">
        <title>WGS assembly of Aquilegia coerulea Goldsmith.</title>
        <authorList>
            <person name="Hodges S."/>
            <person name="Kramer E."/>
            <person name="Nordborg M."/>
            <person name="Tomkins J."/>
            <person name="Borevitz J."/>
            <person name="Derieg N."/>
            <person name="Yan J."/>
            <person name="Mihaltcheva S."/>
            <person name="Hayes R.D."/>
            <person name="Rokhsar D."/>
        </authorList>
    </citation>
    <scope>NUCLEOTIDE SEQUENCE [LARGE SCALE GENOMIC DNA]</scope>
    <source>
        <strain evidence="2">cv. Goldsmith</strain>
    </source>
</reference>
<accession>A0A2G5D6S1</accession>
<evidence type="ECO:0000313" key="2">
    <source>
        <dbReference type="Proteomes" id="UP000230069"/>
    </source>
</evidence>
<sequence length="66" mass="7567">MMSRTYVIKQPATATLVRSISSSFIFHAVQSIWNSPLQRRLISYIGELRFYTLPNGKIPKQEPGKI</sequence>
<keyword evidence="2" id="KW-1185">Reference proteome</keyword>
<gene>
    <name evidence="1" type="ORF">AQUCO_02700416v1</name>
</gene>
<organism evidence="1 2">
    <name type="scientific">Aquilegia coerulea</name>
    <name type="common">Rocky mountain columbine</name>
    <dbReference type="NCBI Taxonomy" id="218851"/>
    <lineage>
        <taxon>Eukaryota</taxon>
        <taxon>Viridiplantae</taxon>
        <taxon>Streptophyta</taxon>
        <taxon>Embryophyta</taxon>
        <taxon>Tracheophyta</taxon>
        <taxon>Spermatophyta</taxon>
        <taxon>Magnoliopsida</taxon>
        <taxon>Ranunculales</taxon>
        <taxon>Ranunculaceae</taxon>
        <taxon>Thalictroideae</taxon>
        <taxon>Aquilegia</taxon>
    </lineage>
</organism>
<evidence type="ECO:0000313" key="1">
    <source>
        <dbReference type="EMBL" id="PIA39215.1"/>
    </source>
</evidence>
<name>A0A2G5D6S1_AQUCA</name>
<dbReference type="OrthoDB" id="196493at2759"/>
<dbReference type="InParanoid" id="A0A2G5D6S1"/>
<proteinExistence type="predicted"/>
<protein>
    <submittedName>
        <fullName evidence="1">Uncharacterized protein</fullName>
    </submittedName>
</protein>
<dbReference type="AlphaFoldDB" id="A0A2G5D6S1"/>